<evidence type="ECO:0000256" key="1">
    <source>
        <dbReference type="ARBA" id="ARBA00004651"/>
    </source>
</evidence>
<evidence type="ECO:0000256" key="2">
    <source>
        <dbReference type="ARBA" id="ARBA00022448"/>
    </source>
</evidence>
<evidence type="ECO:0000256" key="3">
    <source>
        <dbReference type="ARBA" id="ARBA00022475"/>
    </source>
</evidence>
<feature type="transmembrane region" description="Helical" evidence="8">
    <location>
        <begin position="122"/>
        <end position="144"/>
    </location>
</feature>
<feature type="transmembrane region" description="Helical" evidence="8">
    <location>
        <begin position="194"/>
        <end position="218"/>
    </location>
</feature>
<evidence type="ECO:0000313" key="9">
    <source>
        <dbReference type="EMBL" id="KGA17862.1"/>
    </source>
</evidence>
<name>A0A094Q3A8_9ZZZZ</name>
<dbReference type="GO" id="GO:0022857">
    <property type="term" value="F:transmembrane transporter activity"/>
    <property type="evidence" value="ECO:0007669"/>
    <property type="project" value="InterPro"/>
</dbReference>
<keyword evidence="6 8" id="KW-1133">Transmembrane helix</keyword>
<dbReference type="Pfam" id="PF02653">
    <property type="entry name" value="BPD_transp_2"/>
    <property type="match status" value="1"/>
</dbReference>
<keyword evidence="5 8" id="KW-0812">Transmembrane</keyword>
<comment type="subcellular location">
    <subcellularLocation>
        <location evidence="1">Cell membrane</location>
        <topology evidence="1">Multi-pass membrane protein</topology>
    </subcellularLocation>
</comment>
<feature type="transmembrane region" description="Helical" evidence="8">
    <location>
        <begin position="38"/>
        <end position="58"/>
    </location>
</feature>
<organism evidence="9">
    <name type="scientific">freshwater metagenome</name>
    <dbReference type="NCBI Taxonomy" id="449393"/>
    <lineage>
        <taxon>unclassified sequences</taxon>
        <taxon>metagenomes</taxon>
        <taxon>ecological metagenomes</taxon>
    </lineage>
</organism>
<feature type="transmembrane region" description="Helical" evidence="8">
    <location>
        <begin position="12"/>
        <end position="32"/>
    </location>
</feature>
<dbReference type="PANTHER" id="PTHR32196">
    <property type="entry name" value="ABC TRANSPORTER PERMEASE PROTEIN YPHD-RELATED-RELATED"/>
    <property type="match status" value="1"/>
</dbReference>
<evidence type="ECO:0008006" key="10">
    <source>
        <dbReference type="Google" id="ProtNLM"/>
    </source>
</evidence>
<feature type="transmembrane region" description="Helical" evidence="8">
    <location>
        <begin position="65"/>
        <end position="86"/>
    </location>
</feature>
<evidence type="ECO:0000256" key="7">
    <source>
        <dbReference type="ARBA" id="ARBA00023136"/>
    </source>
</evidence>
<evidence type="ECO:0000256" key="8">
    <source>
        <dbReference type="SAM" id="Phobius"/>
    </source>
</evidence>
<proteinExistence type="predicted"/>
<gene>
    <name evidence="9" type="ORF">GM51_9575</name>
</gene>
<feature type="transmembrane region" description="Helical" evidence="8">
    <location>
        <begin position="262"/>
        <end position="283"/>
    </location>
</feature>
<evidence type="ECO:0000256" key="5">
    <source>
        <dbReference type="ARBA" id="ARBA00022692"/>
    </source>
</evidence>
<dbReference type="EMBL" id="JNSL01000053">
    <property type="protein sequence ID" value="KGA17862.1"/>
    <property type="molecule type" value="Genomic_DNA"/>
</dbReference>
<dbReference type="InterPro" id="IPR001851">
    <property type="entry name" value="ABC_transp_permease"/>
</dbReference>
<dbReference type="AlphaFoldDB" id="A0A094Q3A8"/>
<accession>A0A094Q3A8</accession>
<sequence>MRSFKVLDESRISKSMLSLFGILFILYIVTGLLDPYNFSIPAIGNVFYLAAALGLLAAGQTICMLTGGIDLSLAMIATGAAFIVSVKSSSGLPIALSLALLYCVVIGAINGLAVGLLGMNPLIMTLGMNAVLIGVFTVGVTTFLQGSSTVPDLLITLSTASIIDTSSWVSESVSADPRSWPFFVSIIDTLTWPFFIWALISAIVLFILIKTGLGRLIYAVGDNARAARLAGVKVWQVQTTAYVLCAILGGMGGILLGGQSGAVALSLANSFLLPSIAAVVIGGTSIMGGIGNYKGTMMGTLILTLLSSLLTTLNSSEAVKQMIYGAIVLTLAWTYAKISEGA</sequence>
<reference evidence="9" key="1">
    <citation type="submission" date="2014-06" db="EMBL/GenBank/DDBJ databases">
        <title>Key roles for freshwater Actinobacteria revealed by deep metagenomic sequencing.</title>
        <authorList>
            <person name="Ghai R."/>
            <person name="Mizuno C.M."/>
            <person name="Picazo A."/>
            <person name="Camacho A."/>
            <person name="Rodriguez-Valera F."/>
        </authorList>
    </citation>
    <scope>NUCLEOTIDE SEQUENCE</scope>
</reference>
<keyword evidence="2" id="KW-0813">Transport</keyword>
<feature type="transmembrane region" description="Helical" evidence="8">
    <location>
        <begin position="239"/>
        <end position="256"/>
    </location>
</feature>
<dbReference type="GO" id="GO:0005886">
    <property type="term" value="C:plasma membrane"/>
    <property type="evidence" value="ECO:0007669"/>
    <property type="project" value="UniProtKB-SubCell"/>
</dbReference>
<dbReference type="CDD" id="cd06579">
    <property type="entry name" value="TM_PBP1_transp_AraH_like"/>
    <property type="match status" value="1"/>
</dbReference>
<keyword evidence="3" id="KW-1003">Cell membrane</keyword>
<evidence type="ECO:0000256" key="6">
    <source>
        <dbReference type="ARBA" id="ARBA00022989"/>
    </source>
</evidence>
<evidence type="ECO:0000256" key="4">
    <source>
        <dbReference type="ARBA" id="ARBA00022519"/>
    </source>
</evidence>
<keyword evidence="7 8" id="KW-0472">Membrane</keyword>
<dbReference type="PANTHER" id="PTHR32196:SF21">
    <property type="entry name" value="ABC TRANSPORTER PERMEASE PROTEIN YPHD-RELATED"/>
    <property type="match status" value="1"/>
</dbReference>
<protein>
    <recommendedName>
        <fullName evidence="10">ABC transporter permease</fullName>
    </recommendedName>
</protein>
<feature type="transmembrane region" description="Helical" evidence="8">
    <location>
        <begin position="92"/>
        <end position="115"/>
    </location>
</feature>
<keyword evidence="4" id="KW-0997">Cell inner membrane</keyword>
<comment type="caution">
    <text evidence="9">The sequence shown here is derived from an EMBL/GenBank/DDBJ whole genome shotgun (WGS) entry which is preliminary data.</text>
</comment>